<evidence type="ECO:0000256" key="13">
    <source>
        <dbReference type="SAM" id="MobiDB-lite"/>
    </source>
</evidence>
<evidence type="ECO:0000256" key="9">
    <source>
        <dbReference type="ARBA" id="ARBA00023085"/>
    </source>
</evidence>
<evidence type="ECO:0000256" key="10">
    <source>
        <dbReference type="ARBA" id="ARBA00047928"/>
    </source>
</evidence>
<evidence type="ECO:0000256" key="12">
    <source>
        <dbReference type="RuleBase" id="RU000589"/>
    </source>
</evidence>
<keyword evidence="16" id="KW-1185">Reference proteome</keyword>
<dbReference type="PANTHER" id="PTHR31321">
    <property type="entry name" value="ACYL-COA THIOESTER HYDROLASE YBHC-RELATED"/>
    <property type="match status" value="1"/>
</dbReference>
<proteinExistence type="inferred from homology"/>
<dbReference type="AlphaFoldDB" id="A0AAP0ETA2"/>
<comment type="catalytic activity">
    <reaction evidence="10 12">
        <text>[(1-&gt;4)-alpha-D-galacturonosyl methyl ester](n) + n H2O = [(1-&gt;4)-alpha-D-galacturonosyl](n) + n methanol + n H(+)</text>
        <dbReference type="Rhea" id="RHEA:22380"/>
        <dbReference type="Rhea" id="RHEA-COMP:14570"/>
        <dbReference type="Rhea" id="RHEA-COMP:14573"/>
        <dbReference type="ChEBI" id="CHEBI:15377"/>
        <dbReference type="ChEBI" id="CHEBI:15378"/>
        <dbReference type="ChEBI" id="CHEBI:17790"/>
        <dbReference type="ChEBI" id="CHEBI:140522"/>
        <dbReference type="ChEBI" id="CHEBI:140523"/>
        <dbReference type="EC" id="3.1.1.11"/>
    </reaction>
</comment>
<keyword evidence="5" id="KW-0134">Cell wall</keyword>
<dbReference type="Proteomes" id="UP001420932">
    <property type="component" value="Unassembled WGS sequence"/>
</dbReference>
<evidence type="ECO:0000259" key="14">
    <source>
        <dbReference type="Pfam" id="PF01095"/>
    </source>
</evidence>
<evidence type="ECO:0000256" key="6">
    <source>
        <dbReference type="ARBA" id="ARBA00022525"/>
    </source>
</evidence>
<dbReference type="InterPro" id="IPR011050">
    <property type="entry name" value="Pectin_lyase_fold/virulence"/>
</dbReference>
<comment type="caution">
    <text evidence="15">The sequence shown here is derived from an EMBL/GenBank/DDBJ whole genome shotgun (WGS) entry which is preliminary data.</text>
</comment>
<dbReference type="GO" id="GO:0045490">
    <property type="term" value="P:pectin catabolic process"/>
    <property type="evidence" value="ECO:0007669"/>
    <property type="project" value="UniProtKB-UniRule"/>
</dbReference>
<sequence>MSLPPHPHFSPPIVSPPTPAGSPAPPPPPPRRLAPPPLPPQSLPPHPVVPPASRPPPLPPILRRAEAMASQTSTTELGEPAICVGCGPHATSPNPNARISRSMRLYAAESGVKPIPRAKILGRASDSQWARPNSTLIDAALDPALVVAEKSVKVIKVRKDGSGDFKTVRDAINSVPSGNTKRTIIYIGPGEYKEKVTVEWTKPFVTFYGSSSNMPILNYDGTASKYGTVNSASVIVESEYFMAVNIIFKNSAPKPDGKRLNGEQAVAMRISGDKAAFYNCKFLGYQDTLCDDKGNHFFQNCYIEGTVDFIFGDGRSLYLGSELHSIAEGESAITAQGKEQAGDDGGFAFVHCKITGTGNTYLGRAWKERAKVVFAYTYMGTLVNPEGWSDKGFTSRDKTVFYGEYQCTGPGASTSKRAKYTKVLSNGEAKPYLDKSFINAATWLLPPPKL</sequence>
<dbReference type="PROSITE" id="PS00503">
    <property type="entry name" value="PECTINESTERASE_2"/>
    <property type="match status" value="1"/>
</dbReference>
<evidence type="ECO:0000256" key="7">
    <source>
        <dbReference type="ARBA" id="ARBA00022729"/>
    </source>
</evidence>
<comment type="similarity">
    <text evidence="3">Belongs to the pectinesterase family.</text>
</comment>
<keyword evidence="9 12" id="KW-0063">Aspartyl esterase</keyword>
<evidence type="ECO:0000256" key="4">
    <source>
        <dbReference type="ARBA" id="ARBA00013229"/>
    </source>
</evidence>
<evidence type="ECO:0000313" key="16">
    <source>
        <dbReference type="Proteomes" id="UP001420932"/>
    </source>
</evidence>
<gene>
    <name evidence="15" type="ORF">Syun_026280</name>
</gene>
<keyword evidence="7" id="KW-0732">Signal</keyword>
<feature type="active site" evidence="11">
    <location>
        <position position="308"/>
    </location>
</feature>
<dbReference type="EC" id="3.1.1.11" evidence="4 12"/>
<comment type="pathway">
    <text evidence="2 12">Glycan metabolism; pectin degradation; 2-dehydro-3-deoxy-D-gluconate from pectin: step 1/5.</text>
</comment>
<keyword evidence="8 12" id="KW-0378">Hydrolase</keyword>
<evidence type="ECO:0000256" key="11">
    <source>
        <dbReference type="PROSITE-ProRule" id="PRU10040"/>
    </source>
</evidence>
<dbReference type="Gene3D" id="2.160.20.10">
    <property type="entry name" value="Single-stranded right-handed beta-helix, Pectin lyase-like"/>
    <property type="match status" value="1"/>
</dbReference>
<accession>A0AAP0ETA2</accession>
<organism evidence="15 16">
    <name type="scientific">Stephania yunnanensis</name>
    <dbReference type="NCBI Taxonomy" id="152371"/>
    <lineage>
        <taxon>Eukaryota</taxon>
        <taxon>Viridiplantae</taxon>
        <taxon>Streptophyta</taxon>
        <taxon>Embryophyta</taxon>
        <taxon>Tracheophyta</taxon>
        <taxon>Spermatophyta</taxon>
        <taxon>Magnoliopsida</taxon>
        <taxon>Ranunculales</taxon>
        <taxon>Menispermaceae</taxon>
        <taxon>Menispermoideae</taxon>
        <taxon>Cissampelideae</taxon>
        <taxon>Stephania</taxon>
    </lineage>
</organism>
<evidence type="ECO:0000256" key="3">
    <source>
        <dbReference type="ARBA" id="ARBA00008891"/>
    </source>
</evidence>
<dbReference type="InterPro" id="IPR012334">
    <property type="entry name" value="Pectin_lyas_fold"/>
</dbReference>
<dbReference type="GO" id="GO:0030599">
    <property type="term" value="F:pectinesterase activity"/>
    <property type="evidence" value="ECO:0007669"/>
    <property type="project" value="UniProtKB-UniRule"/>
</dbReference>
<dbReference type="InterPro" id="IPR000070">
    <property type="entry name" value="Pectinesterase_cat"/>
</dbReference>
<keyword evidence="6" id="KW-0964">Secreted</keyword>
<evidence type="ECO:0000313" key="15">
    <source>
        <dbReference type="EMBL" id="KAK9099235.1"/>
    </source>
</evidence>
<evidence type="ECO:0000256" key="5">
    <source>
        <dbReference type="ARBA" id="ARBA00022512"/>
    </source>
</evidence>
<feature type="domain" description="Pectinesterase catalytic" evidence="14">
    <location>
        <begin position="156"/>
        <end position="439"/>
    </location>
</feature>
<dbReference type="PANTHER" id="PTHR31321:SF126">
    <property type="entry name" value="PECTINESTERASE"/>
    <property type="match status" value="1"/>
</dbReference>
<reference evidence="15 16" key="1">
    <citation type="submission" date="2024-01" db="EMBL/GenBank/DDBJ databases">
        <title>Genome assemblies of Stephania.</title>
        <authorList>
            <person name="Yang L."/>
        </authorList>
    </citation>
    <scope>NUCLEOTIDE SEQUENCE [LARGE SCALE GENOMIC DNA]</scope>
    <source>
        <strain evidence="15">YNDBR</strain>
        <tissue evidence="15">Leaf</tissue>
    </source>
</reference>
<name>A0AAP0ETA2_9MAGN</name>
<comment type="subcellular location">
    <subcellularLocation>
        <location evidence="1">Secreted</location>
        <location evidence="1">Cell wall</location>
    </subcellularLocation>
</comment>
<dbReference type="EMBL" id="JBBNAF010000011">
    <property type="protein sequence ID" value="KAK9099235.1"/>
    <property type="molecule type" value="Genomic_DNA"/>
</dbReference>
<dbReference type="SUPFAM" id="SSF51126">
    <property type="entry name" value="Pectin lyase-like"/>
    <property type="match status" value="1"/>
</dbReference>
<dbReference type="Pfam" id="PF01095">
    <property type="entry name" value="Pectinesterase"/>
    <property type="match status" value="1"/>
</dbReference>
<evidence type="ECO:0000256" key="2">
    <source>
        <dbReference type="ARBA" id="ARBA00005184"/>
    </source>
</evidence>
<feature type="region of interest" description="Disordered" evidence="13">
    <location>
        <begin position="1"/>
        <end position="60"/>
    </location>
</feature>
<evidence type="ECO:0000256" key="1">
    <source>
        <dbReference type="ARBA" id="ARBA00004191"/>
    </source>
</evidence>
<dbReference type="InterPro" id="IPR033131">
    <property type="entry name" value="Pectinesterase_Asp_AS"/>
</dbReference>
<dbReference type="FunFam" id="2.160.20.10:FF:000008">
    <property type="entry name" value="Pectinesterase"/>
    <property type="match status" value="1"/>
</dbReference>
<protein>
    <recommendedName>
        <fullName evidence="4 12">Pectinesterase</fullName>
        <ecNumber evidence="4 12">3.1.1.11</ecNumber>
    </recommendedName>
</protein>
<dbReference type="GO" id="GO:0042545">
    <property type="term" value="P:cell wall modification"/>
    <property type="evidence" value="ECO:0007669"/>
    <property type="project" value="UniProtKB-UniRule"/>
</dbReference>
<evidence type="ECO:0000256" key="8">
    <source>
        <dbReference type="ARBA" id="ARBA00022801"/>
    </source>
</evidence>